<keyword evidence="2" id="KW-1185">Reference proteome</keyword>
<protein>
    <submittedName>
        <fullName evidence="1">Uncharacterized protein</fullName>
    </submittedName>
</protein>
<gene>
    <name evidence="1" type="ORF">SAMN05444389_102390</name>
</gene>
<proteinExistence type="predicted"/>
<evidence type="ECO:0000313" key="1">
    <source>
        <dbReference type="EMBL" id="SHL96436.1"/>
    </source>
</evidence>
<dbReference type="Proteomes" id="UP000184444">
    <property type="component" value="Unassembled WGS sequence"/>
</dbReference>
<evidence type="ECO:0000313" key="2">
    <source>
        <dbReference type="Proteomes" id="UP000184444"/>
    </source>
</evidence>
<accession>A0A1M7EXJ6</accession>
<dbReference type="EMBL" id="FRCK01000002">
    <property type="protein sequence ID" value="SHL96436.1"/>
    <property type="molecule type" value="Genomic_DNA"/>
</dbReference>
<organism evidence="1 2">
    <name type="scientific">Paracoccus solventivorans</name>
    <dbReference type="NCBI Taxonomy" id="53463"/>
    <lineage>
        <taxon>Bacteria</taxon>
        <taxon>Pseudomonadati</taxon>
        <taxon>Pseudomonadota</taxon>
        <taxon>Alphaproteobacteria</taxon>
        <taxon>Rhodobacterales</taxon>
        <taxon>Paracoccaceae</taxon>
        <taxon>Paracoccus</taxon>
    </lineage>
</organism>
<reference evidence="2" key="1">
    <citation type="submission" date="2016-11" db="EMBL/GenBank/DDBJ databases">
        <authorList>
            <person name="Varghese N."/>
            <person name="Submissions S."/>
        </authorList>
    </citation>
    <scope>NUCLEOTIDE SEQUENCE [LARGE SCALE GENOMIC DNA]</scope>
    <source>
        <strain evidence="2">DSM 6637</strain>
    </source>
</reference>
<name>A0A1M7EXJ6_9RHOB</name>
<sequence>MTGFFRVIGGFTVEHWPTAILGVPILPIGVWT</sequence>
<dbReference type="AlphaFoldDB" id="A0A1M7EXJ6"/>